<dbReference type="EMBL" id="JBAWSY010000002">
    <property type="protein sequence ID" value="MEI4768980.1"/>
    <property type="molecule type" value="Genomic_DNA"/>
</dbReference>
<sequence length="229" mass="26045">MSLVKSTGNGMSHQLVGVEERKRAIQRKDAEDAYRRQAAYYKPKVPTLSELENLLLGNKERELDSPEVSAAVREFQQIERVNNQKQNILEIKGPSIPVQTIGGPTPEKTIELLEKVRSFALESPDPTPQDLRVAAGATAKIQQVQSQITLNQEANRQIELEVKRQMEDEATVFNRSVQSDFQSPKVLEEDLEKLQKKRLIEQAIAKYSYQVHLKRNGFGDMQPSFFRIA</sequence>
<dbReference type="RefSeq" id="WP_336496530.1">
    <property type="nucleotide sequence ID" value="NZ_JBAWSY010000002.1"/>
</dbReference>
<evidence type="ECO:0000313" key="2">
    <source>
        <dbReference type="Proteomes" id="UP001364890"/>
    </source>
</evidence>
<gene>
    <name evidence="1" type="ORF">WAX74_04815</name>
</gene>
<name>A0ABU8F214_9BACI</name>
<reference evidence="1 2" key="1">
    <citation type="submission" date="2024-01" db="EMBL/GenBank/DDBJ databases">
        <title>Seven novel Bacillus-like species.</title>
        <authorList>
            <person name="Liu G."/>
        </authorList>
    </citation>
    <scope>NUCLEOTIDE SEQUENCE [LARGE SCALE GENOMIC DNA]</scope>
    <source>
        <strain evidence="1 2">FJAT-51614</strain>
    </source>
</reference>
<organism evidence="1 2">
    <name type="scientific">Psychrobacillus mangrovi</name>
    <dbReference type="NCBI Taxonomy" id="3117745"/>
    <lineage>
        <taxon>Bacteria</taxon>
        <taxon>Bacillati</taxon>
        <taxon>Bacillota</taxon>
        <taxon>Bacilli</taxon>
        <taxon>Bacillales</taxon>
        <taxon>Bacillaceae</taxon>
        <taxon>Psychrobacillus</taxon>
    </lineage>
</organism>
<evidence type="ECO:0000313" key="1">
    <source>
        <dbReference type="EMBL" id="MEI4768980.1"/>
    </source>
</evidence>
<comment type="caution">
    <text evidence="1">The sequence shown here is derived from an EMBL/GenBank/DDBJ whole genome shotgun (WGS) entry which is preliminary data.</text>
</comment>
<accession>A0ABU8F214</accession>
<keyword evidence="2" id="KW-1185">Reference proteome</keyword>
<proteinExistence type="predicted"/>
<protein>
    <submittedName>
        <fullName evidence="1">Uncharacterized protein</fullName>
    </submittedName>
</protein>
<dbReference type="Proteomes" id="UP001364890">
    <property type="component" value="Unassembled WGS sequence"/>
</dbReference>